<protein>
    <recommendedName>
        <fullName evidence="4">UDP-N-acetylglucosamine pyrophosphorylase</fullName>
    </recommendedName>
</protein>
<dbReference type="Proteomes" id="UP000688137">
    <property type="component" value="Unassembled WGS sequence"/>
</dbReference>
<dbReference type="GO" id="GO:0003977">
    <property type="term" value="F:UDP-N-acetylglucosamine diphosphorylase activity"/>
    <property type="evidence" value="ECO:0007669"/>
    <property type="project" value="TreeGrafter"/>
</dbReference>
<comment type="similarity">
    <text evidence="1">Belongs to the UDPGP type 1 family.</text>
</comment>
<evidence type="ECO:0000256" key="1">
    <source>
        <dbReference type="ARBA" id="ARBA00010401"/>
    </source>
</evidence>
<proteinExistence type="inferred from homology"/>
<accession>A0A8S1KUJ1</accession>
<evidence type="ECO:0000313" key="2">
    <source>
        <dbReference type="EMBL" id="CAD8056992.1"/>
    </source>
</evidence>
<dbReference type="PANTHER" id="PTHR11952:SF2">
    <property type="entry name" value="LD24639P"/>
    <property type="match status" value="1"/>
</dbReference>
<dbReference type="AlphaFoldDB" id="A0A8S1KUJ1"/>
<dbReference type="EMBL" id="CAJJDM010000023">
    <property type="protein sequence ID" value="CAD8056992.1"/>
    <property type="molecule type" value="Genomic_DNA"/>
</dbReference>
<reference evidence="2" key="1">
    <citation type="submission" date="2021-01" db="EMBL/GenBank/DDBJ databases">
        <authorList>
            <consortium name="Genoscope - CEA"/>
            <person name="William W."/>
        </authorList>
    </citation>
    <scope>NUCLEOTIDE SEQUENCE</scope>
</reference>
<dbReference type="GO" id="GO:0006048">
    <property type="term" value="P:UDP-N-acetylglucosamine biosynthetic process"/>
    <property type="evidence" value="ECO:0007669"/>
    <property type="project" value="TreeGrafter"/>
</dbReference>
<comment type="caution">
    <text evidence="2">The sequence shown here is derived from an EMBL/GenBank/DDBJ whole genome shotgun (WGS) entry which is preliminary data.</text>
</comment>
<name>A0A8S1KUJ1_PARPR</name>
<evidence type="ECO:0008006" key="4">
    <source>
        <dbReference type="Google" id="ProtNLM"/>
    </source>
</evidence>
<sequence>MGVCTSQNVQEKIDNIEDDYLKLDFNRFSTYQKLENIANNIAKQQQVDTIFSSLIQRMIASGQGHILKILENIDNQKKLGFMTKLERLDFEFIDSLFHHCYKQNQIDAFQCNVIQSTNCQEQNFDLIKEHKVGIVFLCGGRSSRLSDKLLSDIGLPSKKCVIQIMMERLKKILMLSSENKEINDYPIAIVLSDQNQEKFQMYLKSQRDFGFQSINFILEKSLPVIDCKGQVVFEQETQAIMTPEGTGTIFLQINSFINKFPNMEYIHFLGLDNLVGLPLDPQMLNLISKQKADVLCKVIETNSILDDRIFYSNRQFKTMDEQDSNITENSYNSTQMLLNDLYLSVSFLNNLKYNHEKALKLNQRYHYIKRGSNIQFEKHIQDIIEVTDITILHQTEDYALLIDDPRKAVIQLSNVHKRYLKLEGTQEEDLVEITPQMSYCGEDLRKFENVSYPLII</sequence>
<keyword evidence="3" id="KW-1185">Reference proteome</keyword>
<dbReference type="OMA" id="VIQSTNC"/>
<organism evidence="2 3">
    <name type="scientific">Paramecium primaurelia</name>
    <dbReference type="NCBI Taxonomy" id="5886"/>
    <lineage>
        <taxon>Eukaryota</taxon>
        <taxon>Sar</taxon>
        <taxon>Alveolata</taxon>
        <taxon>Ciliophora</taxon>
        <taxon>Intramacronucleata</taxon>
        <taxon>Oligohymenophorea</taxon>
        <taxon>Peniculida</taxon>
        <taxon>Parameciidae</taxon>
        <taxon>Paramecium</taxon>
    </lineage>
</organism>
<dbReference type="PANTHER" id="PTHR11952">
    <property type="entry name" value="UDP- GLUCOSE PYROPHOSPHORYLASE"/>
    <property type="match status" value="1"/>
</dbReference>
<gene>
    <name evidence="2" type="ORF">PPRIM_AZ9-3.1.T0250169</name>
</gene>
<dbReference type="InterPro" id="IPR039741">
    <property type="entry name" value="UDP-sugar_pyrophosphorylase"/>
</dbReference>
<evidence type="ECO:0000313" key="3">
    <source>
        <dbReference type="Proteomes" id="UP000688137"/>
    </source>
</evidence>